<reference evidence="2 3" key="1">
    <citation type="submission" date="2016-10" db="EMBL/GenBank/DDBJ databases">
        <authorList>
            <person name="de Groot N.N."/>
        </authorList>
    </citation>
    <scope>NUCLEOTIDE SEQUENCE [LARGE SCALE GENOMIC DNA]</scope>
    <source>
        <strain evidence="2 3">DSM 21019</strain>
    </source>
</reference>
<keyword evidence="1" id="KW-1133">Transmembrane helix</keyword>
<dbReference type="EMBL" id="FOYQ01000002">
    <property type="protein sequence ID" value="SFR54852.1"/>
    <property type="molecule type" value="Genomic_DNA"/>
</dbReference>
<gene>
    <name evidence="2" type="ORF">SAMN04490243_2839</name>
</gene>
<feature type="transmembrane region" description="Helical" evidence="1">
    <location>
        <begin position="35"/>
        <end position="64"/>
    </location>
</feature>
<feature type="transmembrane region" description="Helical" evidence="1">
    <location>
        <begin position="76"/>
        <end position="96"/>
    </location>
</feature>
<evidence type="ECO:0000256" key="1">
    <source>
        <dbReference type="SAM" id="Phobius"/>
    </source>
</evidence>
<evidence type="ECO:0008006" key="4">
    <source>
        <dbReference type="Google" id="ProtNLM"/>
    </source>
</evidence>
<evidence type="ECO:0000313" key="2">
    <source>
        <dbReference type="EMBL" id="SFR54852.1"/>
    </source>
</evidence>
<accession>A0A1I6HK80</accession>
<proteinExistence type="predicted"/>
<sequence length="114" mass="12448">MSTEVQSHHEPGTLEQGKRYLKASRKYYDLKIFQLLATLSTSLVEALIVGSLLLFAAVFGAIAGAIALGDLLQNPALGWILVALVFIGLAGLTLALRKKLYRPIIQKLSKTYFS</sequence>
<dbReference type="STRING" id="400055.SAMN04490243_2839"/>
<evidence type="ECO:0000313" key="3">
    <source>
        <dbReference type="Proteomes" id="UP000199534"/>
    </source>
</evidence>
<keyword evidence="1" id="KW-0472">Membrane</keyword>
<protein>
    <recommendedName>
        <fullName evidence="4">Holin-X, holin superfamily III</fullName>
    </recommendedName>
</protein>
<dbReference type="OrthoDB" id="1202744at2"/>
<dbReference type="AlphaFoldDB" id="A0A1I6HK80"/>
<name>A0A1I6HK80_9FLAO</name>
<keyword evidence="3" id="KW-1185">Reference proteome</keyword>
<dbReference type="Proteomes" id="UP000199534">
    <property type="component" value="Unassembled WGS sequence"/>
</dbReference>
<dbReference type="RefSeq" id="WP_092983336.1">
    <property type="nucleotide sequence ID" value="NZ_FOYQ01000002.1"/>
</dbReference>
<organism evidence="2 3">
    <name type="scientific">Robiginitalea myxolifaciens</name>
    <dbReference type="NCBI Taxonomy" id="400055"/>
    <lineage>
        <taxon>Bacteria</taxon>
        <taxon>Pseudomonadati</taxon>
        <taxon>Bacteroidota</taxon>
        <taxon>Flavobacteriia</taxon>
        <taxon>Flavobacteriales</taxon>
        <taxon>Flavobacteriaceae</taxon>
        <taxon>Robiginitalea</taxon>
    </lineage>
</organism>
<keyword evidence="1" id="KW-0812">Transmembrane</keyword>